<evidence type="ECO:0000313" key="3">
    <source>
        <dbReference type="EnsemblPlants" id="AET7Gv20347700.2"/>
    </source>
</evidence>
<dbReference type="InterPro" id="IPR007321">
    <property type="entry name" value="Transposase_28"/>
</dbReference>
<accession>A0A453QVZ9</accession>
<feature type="region of interest" description="Disordered" evidence="1">
    <location>
        <begin position="268"/>
        <end position="312"/>
    </location>
</feature>
<evidence type="ECO:0000256" key="1">
    <source>
        <dbReference type="SAM" id="MobiDB-lite"/>
    </source>
</evidence>
<dbReference type="AlphaFoldDB" id="A0A453QVZ9"/>
<feature type="compositionally biased region" description="Low complexity" evidence="1">
    <location>
        <begin position="57"/>
        <end position="69"/>
    </location>
</feature>
<dbReference type="Proteomes" id="UP000015105">
    <property type="component" value="Chromosome 7D"/>
</dbReference>
<dbReference type="STRING" id="200361.A0A453QVZ9"/>
<dbReference type="Gramene" id="AET7Gv20347700.2">
    <property type="protein sequence ID" value="AET7Gv20347700.2"/>
    <property type="gene ID" value="AET7Gv20347700"/>
</dbReference>
<evidence type="ECO:0000259" key="2">
    <source>
        <dbReference type="Pfam" id="PF04195"/>
    </source>
</evidence>
<feature type="compositionally biased region" description="Basic residues" evidence="1">
    <location>
        <begin position="542"/>
        <end position="551"/>
    </location>
</feature>
<reference evidence="4" key="2">
    <citation type="journal article" date="2017" name="Nat. Plants">
        <title>The Aegilops tauschii genome reveals multiple impacts of transposons.</title>
        <authorList>
            <person name="Zhao G."/>
            <person name="Zou C."/>
            <person name="Li K."/>
            <person name="Wang K."/>
            <person name="Li T."/>
            <person name="Gao L."/>
            <person name="Zhang X."/>
            <person name="Wang H."/>
            <person name="Yang Z."/>
            <person name="Liu X."/>
            <person name="Jiang W."/>
            <person name="Mao L."/>
            <person name="Kong X."/>
            <person name="Jiao Y."/>
            <person name="Jia J."/>
        </authorList>
    </citation>
    <scope>NUCLEOTIDE SEQUENCE [LARGE SCALE GENOMIC DNA]</scope>
    <source>
        <strain evidence="4">cv. AL8/78</strain>
    </source>
</reference>
<feature type="region of interest" description="Disordered" evidence="1">
    <location>
        <begin position="1"/>
        <end position="102"/>
    </location>
</feature>
<keyword evidence="4" id="KW-1185">Reference proteome</keyword>
<reference evidence="3" key="5">
    <citation type="journal article" date="2021" name="G3 (Bethesda)">
        <title>Aegilops tauschii genome assembly Aet v5.0 features greater sequence contiguity and improved annotation.</title>
        <authorList>
            <person name="Wang L."/>
            <person name="Zhu T."/>
            <person name="Rodriguez J.C."/>
            <person name="Deal K.R."/>
            <person name="Dubcovsky J."/>
            <person name="McGuire P.E."/>
            <person name="Lux T."/>
            <person name="Spannagl M."/>
            <person name="Mayer K.F.X."/>
            <person name="Baldrich P."/>
            <person name="Meyers B.C."/>
            <person name="Huo N."/>
            <person name="Gu Y.Q."/>
            <person name="Zhou H."/>
            <person name="Devos K.M."/>
            <person name="Bennetzen J.L."/>
            <person name="Unver T."/>
            <person name="Budak H."/>
            <person name="Gulick P.J."/>
            <person name="Galiba G."/>
            <person name="Kalapos B."/>
            <person name="Nelson D.R."/>
            <person name="Li P."/>
            <person name="You F.M."/>
            <person name="Luo M.C."/>
            <person name="Dvorak J."/>
        </authorList>
    </citation>
    <scope>NUCLEOTIDE SEQUENCE [LARGE SCALE GENOMIC DNA]</scope>
    <source>
        <strain evidence="3">cv. AL8/78</strain>
    </source>
</reference>
<evidence type="ECO:0000313" key="4">
    <source>
        <dbReference type="Proteomes" id="UP000015105"/>
    </source>
</evidence>
<feature type="compositionally biased region" description="Basic and acidic residues" evidence="1">
    <location>
        <begin position="476"/>
        <end position="486"/>
    </location>
</feature>
<dbReference type="EnsemblPlants" id="AET7Gv20347700.2">
    <property type="protein sequence ID" value="AET7Gv20347700.2"/>
    <property type="gene ID" value="AET7Gv20347700"/>
</dbReference>
<name>A0A453QVZ9_AEGTS</name>
<feature type="compositionally biased region" description="Gly residues" evidence="1">
    <location>
        <begin position="461"/>
        <end position="475"/>
    </location>
</feature>
<feature type="compositionally biased region" description="Pro residues" evidence="1">
    <location>
        <begin position="70"/>
        <end position="85"/>
    </location>
</feature>
<reference evidence="3" key="4">
    <citation type="submission" date="2019-03" db="UniProtKB">
        <authorList>
            <consortium name="EnsemblPlants"/>
        </authorList>
    </citation>
    <scope>IDENTIFICATION</scope>
</reference>
<reference evidence="4" key="1">
    <citation type="journal article" date="2014" name="Science">
        <title>Ancient hybridizations among the ancestral genomes of bread wheat.</title>
        <authorList>
            <consortium name="International Wheat Genome Sequencing Consortium,"/>
            <person name="Marcussen T."/>
            <person name="Sandve S.R."/>
            <person name="Heier L."/>
            <person name="Spannagl M."/>
            <person name="Pfeifer M."/>
            <person name="Jakobsen K.S."/>
            <person name="Wulff B.B."/>
            <person name="Steuernagel B."/>
            <person name="Mayer K.F."/>
            <person name="Olsen O.A."/>
        </authorList>
    </citation>
    <scope>NUCLEOTIDE SEQUENCE [LARGE SCALE GENOMIC DNA]</scope>
    <source>
        <strain evidence="4">cv. AL8/78</strain>
    </source>
</reference>
<dbReference type="Pfam" id="PF04195">
    <property type="entry name" value="Transposase_28"/>
    <property type="match status" value="1"/>
</dbReference>
<feature type="compositionally biased region" description="Low complexity" evidence="1">
    <location>
        <begin position="506"/>
        <end position="524"/>
    </location>
</feature>
<feature type="domain" description="Transposase (putative) gypsy type" evidence="2">
    <location>
        <begin position="122"/>
        <end position="161"/>
    </location>
</feature>
<feature type="region of interest" description="Disordered" evidence="1">
    <location>
        <begin position="447"/>
        <end position="551"/>
    </location>
</feature>
<sequence length="551" mass="57653">YFAAARSRLEPKQSTSKKTLICFSSGRARTPSSSRRKLPRAPSAEAQRWLPPPRPPSSSSATPTRTATTTPPPRTRSPGRPPSASPRPCARRPPSTPSAGREFLARPAGELRACSTPPPGAVCVYAHALAAGVRFPLHAFFCDTLNHLGLAPGQLSLNGWHFFKLYNRNGWCYIRCRVAAGVLFTGLNYTTSEREWKGGFFFLTSPGQWLCPVRWGEPPSRRSSANLVLTSKQRQRAEKLLGARGAAVDIRAYLGETNLAAALSANLAGAPQPSPRSTGAEVKKTAAPAAGTEQVKSEALSDTPPLSAKKRKWEEATATATDGLGCAVPVSDTRATPGFDPRSPHSPVPDIHDGDTADWKVARKVLECIVTPSRVDKFAASKPSDVVASSYVAMLQVFLQPNRSSVGVCPDRTPDHIVGVCRAAATMACAGRELRLLLVRLRAGPGREAGGAGARQRGAVGAAGQGEDGEAGRGGGAREGKGRPRGGEAGARGGAGERQDGGGAAVPGVRGAHAAARGACAGGVRARRGGDEGRRAPALPAPRRRQACPAT</sequence>
<proteinExistence type="predicted"/>
<reference evidence="3" key="3">
    <citation type="journal article" date="2017" name="Nature">
        <title>Genome sequence of the progenitor of the wheat D genome Aegilops tauschii.</title>
        <authorList>
            <person name="Luo M.C."/>
            <person name="Gu Y.Q."/>
            <person name="Puiu D."/>
            <person name="Wang H."/>
            <person name="Twardziok S.O."/>
            <person name="Deal K.R."/>
            <person name="Huo N."/>
            <person name="Zhu T."/>
            <person name="Wang L."/>
            <person name="Wang Y."/>
            <person name="McGuire P.E."/>
            <person name="Liu S."/>
            <person name="Long H."/>
            <person name="Ramasamy R.K."/>
            <person name="Rodriguez J.C."/>
            <person name="Van S.L."/>
            <person name="Yuan L."/>
            <person name="Wang Z."/>
            <person name="Xia Z."/>
            <person name="Xiao L."/>
            <person name="Anderson O.D."/>
            <person name="Ouyang S."/>
            <person name="Liang Y."/>
            <person name="Zimin A.V."/>
            <person name="Pertea G."/>
            <person name="Qi P."/>
            <person name="Bennetzen J.L."/>
            <person name="Dai X."/>
            <person name="Dawson M.W."/>
            <person name="Muller H.G."/>
            <person name="Kugler K."/>
            <person name="Rivarola-Duarte L."/>
            <person name="Spannagl M."/>
            <person name="Mayer K.F.X."/>
            <person name="Lu F.H."/>
            <person name="Bevan M.W."/>
            <person name="Leroy P."/>
            <person name="Li P."/>
            <person name="You F.M."/>
            <person name="Sun Q."/>
            <person name="Liu Z."/>
            <person name="Lyons E."/>
            <person name="Wicker T."/>
            <person name="Salzberg S.L."/>
            <person name="Devos K.M."/>
            <person name="Dvorak J."/>
        </authorList>
    </citation>
    <scope>NUCLEOTIDE SEQUENCE [LARGE SCALE GENOMIC DNA]</scope>
    <source>
        <strain evidence="3">cv. AL8/78</strain>
    </source>
</reference>
<organism evidence="3 4">
    <name type="scientific">Aegilops tauschii subsp. strangulata</name>
    <name type="common">Goatgrass</name>
    <dbReference type="NCBI Taxonomy" id="200361"/>
    <lineage>
        <taxon>Eukaryota</taxon>
        <taxon>Viridiplantae</taxon>
        <taxon>Streptophyta</taxon>
        <taxon>Embryophyta</taxon>
        <taxon>Tracheophyta</taxon>
        <taxon>Spermatophyta</taxon>
        <taxon>Magnoliopsida</taxon>
        <taxon>Liliopsida</taxon>
        <taxon>Poales</taxon>
        <taxon>Poaceae</taxon>
        <taxon>BOP clade</taxon>
        <taxon>Pooideae</taxon>
        <taxon>Triticodae</taxon>
        <taxon>Triticeae</taxon>
        <taxon>Triticinae</taxon>
        <taxon>Aegilops</taxon>
    </lineage>
</organism>
<protein>
    <recommendedName>
        <fullName evidence="2">Transposase (putative) gypsy type domain-containing protein</fullName>
    </recommendedName>
</protein>